<dbReference type="InterPro" id="IPR051423">
    <property type="entry name" value="CD225/Dispanin"/>
</dbReference>
<dbReference type="InterPro" id="IPR007593">
    <property type="entry name" value="CD225/Dispanin_fam"/>
</dbReference>
<evidence type="ECO:0000256" key="5">
    <source>
        <dbReference type="ARBA" id="ARBA00023136"/>
    </source>
</evidence>
<dbReference type="GO" id="GO:0016020">
    <property type="term" value="C:membrane"/>
    <property type="evidence" value="ECO:0007669"/>
    <property type="project" value="UniProtKB-SubCell"/>
</dbReference>
<dbReference type="PANTHER" id="PTHR14948">
    <property type="entry name" value="NG5"/>
    <property type="match status" value="1"/>
</dbReference>
<evidence type="ECO:0000256" key="6">
    <source>
        <dbReference type="SAM" id="Phobius"/>
    </source>
</evidence>
<dbReference type="Pfam" id="PF04505">
    <property type="entry name" value="CD225"/>
    <property type="match status" value="1"/>
</dbReference>
<accession>A0AAY5K776</accession>
<keyword evidence="3 6" id="KW-0812">Transmembrane</keyword>
<evidence type="ECO:0000256" key="3">
    <source>
        <dbReference type="ARBA" id="ARBA00022692"/>
    </source>
</evidence>
<proteinExistence type="inferred from homology"/>
<protein>
    <submittedName>
        <fullName evidence="7">Uncharacterized protein</fullName>
    </submittedName>
</protein>
<keyword evidence="8" id="KW-1185">Reference proteome</keyword>
<name>A0AAY5K776_ESOLU</name>
<evidence type="ECO:0000256" key="4">
    <source>
        <dbReference type="ARBA" id="ARBA00022989"/>
    </source>
</evidence>
<keyword evidence="4 6" id="KW-1133">Transmembrane helix</keyword>
<sequence>MSVQNTGEPVVSDFFCWSVLNIIFCFWPLGVGALLQSRKARKKLAEGDVQAAKSASGYALAMNVSAMILGVGCWVSSIILIIKNHISHI</sequence>
<dbReference type="Ensembl" id="ENSELUT00000087740.1">
    <property type="protein sequence ID" value="ENSELUP00000082162.1"/>
    <property type="gene ID" value="ENSELUG00000043320.1"/>
</dbReference>
<evidence type="ECO:0000256" key="1">
    <source>
        <dbReference type="ARBA" id="ARBA00004370"/>
    </source>
</evidence>
<evidence type="ECO:0000313" key="7">
    <source>
        <dbReference type="Ensembl" id="ENSELUP00000082162.1"/>
    </source>
</evidence>
<feature type="transmembrane region" description="Helical" evidence="6">
    <location>
        <begin position="56"/>
        <end position="82"/>
    </location>
</feature>
<feature type="transmembrane region" description="Helical" evidence="6">
    <location>
        <begin position="14"/>
        <end position="35"/>
    </location>
</feature>
<dbReference type="Proteomes" id="UP000265140">
    <property type="component" value="Chromosome 7"/>
</dbReference>
<reference evidence="7" key="3">
    <citation type="submission" date="2025-09" db="UniProtKB">
        <authorList>
            <consortium name="Ensembl"/>
        </authorList>
    </citation>
    <scope>IDENTIFICATION</scope>
</reference>
<evidence type="ECO:0000313" key="8">
    <source>
        <dbReference type="Proteomes" id="UP000265140"/>
    </source>
</evidence>
<comment type="similarity">
    <text evidence="2">Belongs to the CD225/Dispanin family.</text>
</comment>
<dbReference type="AlphaFoldDB" id="A0AAY5K776"/>
<reference evidence="7" key="2">
    <citation type="submission" date="2025-08" db="UniProtKB">
        <authorList>
            <consortium name="Ensembl"/>
        </authorList>
    </citation>
    <scope>IDENTIFICATION</scope>
</reference>
<organism evidence="7 8">
    <name type="scientific">Esox lucius</name>
    <name type="common">Northern pike</name>
    <dbReference type="NCBI Taxonomy" id="8010"/>
    <lineage>
        <taxon>Eukaryota</taxon>
        <taxon>Metazoa</taxon>
        <taxon>Chordata</taxon>
        <taxon>Craniata</taxon>
        <taxon>Vertebrata</taxon>
        <taxon>Euteleostomi</taxon>
        <taxon>Actinopterygii</taxon>
        <taxon>Neopterygii</taxon>
        <taxon>Teleostei</taxon>
        <taxon>Protacanthopterygii</taxon>
        <taxon>Esociformes</taxon>
        <taxon>Esocidae</taxon>
        <taxon>Esox</taxon>
    </lineage>
</organism>
<dbReference type="PANTHER" id="PTHR14948:SF44">
    <property type="entry name" value="PROLINE-RICH TRANSMEMBRANE PROTEIN 1-LIKE"/>
    <property type="match status" value="1"/>
</dbReference>
<evidence type="ECO:0000256" key="2">
    <source>
        <dbReference type="ARBA" id="ARBA00006843"/>
    </source>
</evidence>
<dbReference type="GeneTree" id="ENSGT01120000278082"/>
<reference evidence="7 8" key="1">
    <citation type="submission" date="2020-02" db="EMBL/GenBank/DDBJ databases">
        <title>Esox lucius (northern pike) genome, fEsoLuc1, primary haplotype.</title>
        <authorList>
            <person name="Myers G."/>
            <person name="Karagic N."/>
            <person name="Meyer A."/>
            <person name="Pippel M."/>
            <person name="Reichard M."/>
            <person name="Winkler S."/>
            <person name="Tracey A."/>
            <person name="Sims Y."/>
            <person name="Howe K."/>
            <person name="Rhie A."/>
            <person name="Formenti G."/>
            <person name="Durbin R."/>
            <person name="Fedrigo O."/>
            <person name="Jarvis E.D."/>
        </authorList>
    </citation>
    <scope>NUCLEOTIDE SEQUENCE [LARGE SCALE GENOMIC DNA]</scope>
</reference>
<comment type="subcellular location">
    <subcellularLocation>
        <location evidence="1">Membrane</location>
    </subcellularLocation>
</comment>
<keyword evidence="5 6" id="KW-0472">Membrane</keyword>